<feature type="region of interest" description="Disordered" evidence="4">
    <location>
        <begin position="457"/>
        <end position="538"/>
    </location>
</feature>
<feature type="compositionally biased region" description="Polar residues" evidence="4">
    <location>
        <begin position="1416"/>
        <end position="1425"/>
    </location>
</feature>
<feature type="compositionally biased region" description="Low complexity" evidence="4">
    <location>
        <begin position="1093"/>
        <end position="1107"/>
    </location>
</feature>
<feature type="compositionally biased region" description="Basic and acidic residues" evidence="4">
    <location>
        <begin position="1214"/>
        <end position="1242"/>
    </location>
</feature>
<feature type="compositionally biased region" description="Basic and acidic residues" evidence="4">
    <location>
        <begin position="620"/>
        <end position="629"/>
    </location>
</feature>
<feature type="compositionally biased region" description="Basic and acidic residues" evidence="4">
    <location>
        <begin position="1108"/>
        <end position="1117"/>
    </location>
</feature>
<dbReference type="Proteomes" id="UP000695023">
    <property type="component" value="Unplaced"/>
</dbReference>
<feature type="compositionally biased region" description="Basic and acidic residues" evidence="4">
    <location>
        <begin position="1015"/>
        <end position="1031"/>
    </location>
</feature>
<feature type="compositionally biased region" description="Basic and acidic residues" evidence="4">
    <location>
        <begin position="1299"/>
        <end position="1327"/>
    </location>
</feature>
<evidence type="ECO:0000313" key="8">
    <source>
        <dbReference type="RefSeq" id="XP_005742408.1"/>
    </source>
</evidence>
<feature type="compositionally biased region" description="Basic and acidic residues" evidence="4">
    <location>
        <begin position="1472"/>
        <end position="1495"/>
    </location>
</feature>
<feature type="compositionally biased region" description="Polar residues" evidence="4">
    <location>
        <begin position="1045"/>
        <end position="1069"/>
    </location>
</feature>
<name>A0A3B4FZQ7_9CICH</name>
<dbReference type="GO" id="GO:0007165">
    <property type="term" value="P:signal transduction"/>
    <property type="evidence" value="ECO:0007669"/>
    <property type="project" value="TreeGrafter"/>
</dbReference>
<dbReference type="PANTHER" id="PTHR16181">
    <property type="entry name" value="PROTEIN FAM83A-RELATED"/>
    <property type="match status" value="1"/>
</dbReference>
<dbReference type="Ensembl" id="ENSPNYT00000016520.1">
    <property type="protein sequence ID" value="ENSPNYP00000016117.1"/>
    <property type="gene ID" value="ENSPNYG00000012210.1"/>
</dbReference>
<feature type="compositionally biased region" description="Polar residues" evidence="4">
    <location>
        <begin position="1004"/>
        <end position="1014"/>
    </location>
</feature>
<dbReference type="InterPro" id="IPR012461">
    <property type="entry name" value="SACK1"/>
</dbReference>
<dbReference type="RefSeq" id="XP_005742408.1">
    <property type="nucleotide sequence ID" value="XM_005742351.2"/>
</dbReference>
<dbReference type="OrthoDB" id="9832446at2759"/>
<dbReference type="GO" id="GO:0044380">
    <property type="term" value="P:protein localization to cytoskeleton"/>
    <property type="evidence" value="ECO:0007669"/>
    <property type="project" value="TreeGrafter"/>
</dbReference>
<feature type="domain" description="Scaffolding anchor of CK1" evidence="5">
    <location>
        <begin position="13"/>
        <end position="282"/>
    </location>
</feature>
<dbReference type="GO" id="GO:0045104">
    <property type="term" value="P:intermediate filament cytoskeleton organization"/>
    <property type="evidence" value="ECO:0007669"/>
    <property type="project" value="TreeGrafter"/>
</dbReference>
<feature type="compositionally biased region" description="Low complexity" evidence="4">
    <location>
        <begin position="1158"/>
        <end position="1173"/>
    </location>
</feature>
<feature type="compositionally biased region" description="Low complexity" evidence="4">
    <location>
        <begin position="1733"/>
        <end position="1742"/>
    </location>
</feature>
<dbReference type="GO" id="GO:0019901">
    <property type="term" value="F:protein kinase binding"/>
    <property type="evidence" value="ECO:0007669"/>
    <property type="project" value="TreeGrafter"/>
</dbReference>
<feature type="compositionally biased region" description="Polar residues" evidence="4">
    <location>
        <begin position="1788"/>
        <end position="1825"/>
    </location>
</feature>
<feature type="region of interest" description="Disordered" evidence="4">
    <location>
        <begin position="618"/>
        <end position="834"/>
    </location>
</feature>
<dbReference type="PANTHER" id="PTHR16181:SF16">
    <property type="entry name" value="FAMILY WITH SEQUENCE SIMILARITY 83 MEMBER HA"/>
    <property type="match status" value="1"/>
</dbReference>
<feature type="compositionally biased region" description="Basic and acidic residues" evidence="4">
    <location>
        <begin position="1426"/>
        <end position="1447"/>
    </location>
</feature>
<feature type="compositionally biased region" description="Basic and acidic residues" evidence="4">
    <location>
        <begin position="1353"/>
        <end position="1379"/>
    </location>
</feature>
<evidence type="ECO:0000256" key="4">
    <source>
        <dbReference type="SAM" id="MobiDB-lite"/>
    </source>
</evidence>
<proteinExistence type="inferred from homology"/>
<feature type="compositionally biased region" description="Basic and acidic residues" evidence="4">
    <location>
        <begin position="1765"/>
        <end position="1787"/>
    </location>
</feature>
<feature type="compositionally biased region" description="Low complexity" evidence="4">
    <location>
        <begin position="1190"/>
        <end position="1213"/>
    </location>
</feature>
<dbReference type="Pfam" id="PF07894">
    <property type="entry name" value="SACK1"/>
    <property type="match status" value="1"/>
</dbReference>
<organism evidence="6">
    <name type="scientific">Pundamilia nyererei</name>
    <dbReference type="NCBI Taxonomy" id="303518"/>
    <lineage>
        <taxon>Eukaryota</taxon>
        <taxon>Metazoa</taxon>
        <taxon>Chordata</taxon>
        <taxon>Craniata</taxon>
        <taxon>Vertebrata</taxon>
        <taxon>Euteleostomi</taxon>
        <taxon>Actinopterygii</taxon>
        <taxon>Neopterygii</taxon>
        <taxon>Teleostei</taxon>
        <taxon>Neoteleostei</taxon>
        <taxon>Acanthomorphata</taxon>
        <taxon>Ovalentaria</taxon>
        <taxon>Cichlomorphae</taxon>
        <taxon>Cichliformes</taxon>
        <taxon>Cichlidae</taxon>
        <taxon>African cichlids</taxon>
        <taxon>Pseudocrenilabrinae</taxon>
        <taxon>Haplochromini</taxon>
        <taxon>Pundamilia</taxon>
    </lineage>
</organism>
<feature type="compositionally biased region" description="Low complexity" evidence="4">
    <location>
        <begin position="686"/>
        <end position="699"/>
    </location>
</feature>
<accession>A0A3B4FZQ7</accession>
<gene>
    <name evidence="8" type="primary">LOC102198732</name>
</gene>
<dbReference type="FunFam" id="3.30.870.10:FF:000004">
    <property type="entry name" value="protein FAM83H isoform X2"/>
    <property type="match status" value="1"/>
</dbReference>
<comment type="subcellular location">
    <subcellularLocation>
        <location evidence="1">Cytoplasm</location>
    </subcellularLocation>
</comment>
<dbReference type="GeneTree" id="ENSGT00940000159342"/>
<dbReference type="CTD" id="565437"/>
<reference evidence="6" key="1">
    <citation type="submission" date="2023-09" db="UniProtKB">
        <authorList>
            <consortium name="Ensembl"/>
        </authorList>
    </citation>
    <scope>IDENTIFICATION</scope>
</reference>
<evidence type="ECO:0000256" key="2">
    <source>
        <dbReference type="ARBA" id="ARBA00006937"/>
    </source>
</evidence>
<keyword evidence="3" id="KW-0963">Cytoplasm</keyword>
<dbReference type="InterPro" id="IPR050944">
    <property type="entry name" value="FAM83"/>
</dbReference>
<dbReference type="GO" id="GO:0045095">
    <property type="term" value="C:keratin filament"/>
    <property type="evidence" value="ECO:0007669"/>
    <property type="project" value="TreeGrafter"/>
</dbReference>
<feature type="compositionally biased region" description="Basic and acidic residues" evidence="4">
    <location>
        <begin position="1859"/>
        <end position="1888"/>
    </location>
</feature>
<feature type="compositionally biased region" description="Polar residues" evidence="4">
    <location>
        <begin position="918"/>
        <end position="946"/>
    </location>
</feature>
<feature type="region of interest" description="Disordered" evidence="4">
    <location>
        <begin position="558"/>
        <end position="592"/>
    </location>
</feature>
<feature type="compositionally biased region" description="Basic and acidic residues" evidence="4">
    <location>
        <begin position="760"/>
        <end position="799"/>
    </location>
</feature>
<feature type="region of interest" description="Disordered" evidence="4">
    <location>
        <begin position="1283"/>
        <end position="1888"/>
    </location>
</feature>
<feature type="compositionally biased region" description="Polar residues" evidence="4">
    <location>
        <begin position="1634"/>
        <end position="1670"/>
    </location>
</feature>
<dbReference type="Gene3D" id="3.30.870.10">
    <property type="entry name" value="Endonuclease Chain A"/>
    <property type="match status" value="1"/>
</dbReference>
<feature type="compositionally biased region" description="Basic and acidic residues" evidence="4">
    <location>
        <begin position="713"/>
        <end position="731"/>
    </location>
</feature>
<evidence type="ECO:0000313" key="6">
    <source>
        <dbReference type="Ensembl" id="ENSPNYP00000016117.1"/>
    </source>
</evidence>
<feature type="region of interest" description="Disordered" evidence="4">
    <location>
        <begin position="858"/>
        <end position="1268"/>
    </location>
</feature>
<dbReference type="GO" id="GO:0005737">
    <property type="term" value="C:cytoplasm"/>
    <property type="evidence" value="ECO:0007669"/>
    <property type="project" value="UniProtKB-SubCell"/>
</dbReference>
<feature type="compositionally biased region" description="Polar residues" evidence="4">
    <location>
        <begin position="1706"/>
        <end position="1726"/>
    </location>
</feature>
<comment type="similarity">
    <text evidence="2">Belongs to the FAM83 family.</text>
</comment>
<feature type="compositionally biased region" description="Low complexity" evidence="4">
    <location>
        <begin position="1616"/>
        <end position="1626"/>
    </location>
</feature>
<evidence type="ECO:0000256" key="3">
    <source>
        <dbReference type="ARBA" id="ARBA00022490"/>
    </source>
</evidence>
<feature type="compositionally biased region" description="Polar residues" evidence="4">
    <location>
        <begin position="511"/>
        <end position="531"/>
    </location>
</feature>
<feature type="compositionally biased region" description="Basic and acidic residues" evidence="4">
    <location>
        <begin position="870"/>
        <end position="911"/>
    </location>
</feature>
<sequence length="1911" mass="210245">MARRSQCSSAGDNPLDPNYLPPHYREEYRLAIDALVEGDLEGYYEFLQKADVVDFLSTPEIQHIMGSVQGPQLIGHSEQLFLESGGDGSSDTYWPIHSDQDVPDLDLGWPHLQLFSVPTEVTTLVNPPEPDMPSIKEQARRLIKNAQQVIAIAMDMFTDVDIFADVLNAATRNVAVYILLDELNAHHFVSMVSNCRVNLQSIQFLRVRTVSGSSYKCRSGKSFKGQMMDRFLLTDCRAVLSGNYSFMWSFEKLHRCMAHLFFGQLVTTFDEEFRILYAHSQPLIVEDVVPPVEDINPLQKREYASDRLSLYREPMRTLPAADSSQPDEWARQSCDERMDDDRRRMPFNTKEPLRGPADLYNRFPSQQPHVDPSFDQGRARIPPMENRPFKHPGFAEGVQGRYPYPFLQTQGMPEPESQGRHFYRGQQPYLGPAPGPEADYSYDKFWSQGYLSRDQYSESALPQEMQPPDFDPVFNYLSSTKDYDQSSEKMLPAADFSSSQPRRLSLGHPYTCQTSPTPSSHADQRQFLQESNSDRKDPMVKKGLRNWRINSYLSAYDNSGDEGLPVEPPQAPDPFEEPRNTMQKTAPGVDLSFPKIPNVREFKVPVISRVSQIPNYAKTTAREQPKVSLDEPPAVAEETKTTPSESQTTNKEEKRTEEGEQNEPKTSVLLRSDSFRRKLNASGMNRCSRLRSSLIFSSLDQPAPQDSQTTPPEQKDGDTEDSDKTESEKIKLPFVSQVLGQRRTAAREPYEWTRYLKTSTETKPDKESTKGDDKNSSKQEDSKDVSEKREETESAKVPHVEQPNLSPSMPRSKLSEAELSKTNQPVQPPKPLVTLLPYADMNDPDVRLMFFKELAAKRKAEAATKAAKGKGKDPVKPETELKVNSGVKKEGPEPRESSEDRASKTEGEKSATADGQLASVSFESSENINQQDSQIENHSNTSQSSKEQNKVAEDLGTTKLDNSQSTDLLPASSELPLNKSAQEPMLSDPADDESSPSHPPTNPAPTNVSSLTQSTDKKETPSPDSTSKESKSVCANSDEGLSALASHTQNPELTHLVTSISPPAVTSTVDAFDPSMLRSSSENNLLDYGSQKSPVSLSSSTPSLSTTEENRLSEDSSSHPASGILASNDDKTEAHDSMSSSPKGLAEDSKSKDTSNQTPLDSSSKLPSSQTPSATDSVHMESGVSPEVFVSGAESSSSSLQSTTSVSGATTSTERSEKDISESEKANCKSEKDPSVAEKSMTESEIQVSEPEKDVSETEIGMPELDKRVSELEKVVFETAISETEKAISATSDPGKGTLESEKSVSESEKDLIETSKSENDISESEKNLSQGEKCVSEPEKSEGALSETENAISEKQESVKDIFDSEKSISEPEKHISESEIGTSESETAVFETEKAISETSDPERGTLESEKGVSESQKSISETSKSENDICELETRLSQVERRVSGSENIVSEPDKSERDVSESEIGVSETEKAISEKPESEKDISESEKTVSESEEGVTESEKSLSQVENIVSEREKSEGAVFESEIGVSETEKAISGKPESEKGISETAKTVSESEEGVTETEKEVSESEIFSVQKAVAEDSVVSESSHVKGDIIPSSPSPPEPCVPELKEPTITVPTPTDTPAEHLPSEASSTVITDSTLNASQSETTAAPQDAQIQATPPSDLNFTGAEAPIPAETGSRSSPLSESVEFVLPPEAKKAETNMSALHTLADTNSLSNQTPSESDKAPKTPSSTNEPTSEPPVPAENSKTKPEQLDTGGRNSDHTQGTKESSAKESVGSEKTNDQIQQSNFSESAEITSKQPKSSQSRYHSSTANVLSSSNLRDDTKLLLEQISANSQSRNEATKESPVTDDEKEDKADKNAKREKERGLDKLNKEQKSPQEREKLLERIQNMRKERKVYSRFEMTT</sequence>
<evidence type="ECO:0000256" key="1">
    <source>
        <dbReference type="ARBA" id="ARBA00004496"/>
    </source>
</evidence>
<keyword evidence="7" id="KW-1185">Reference proteome</keyword>
<feature type="compositionally biased region" description="Basic and acidic residues" evidence="4">
    <location>
        <begin position="1455"/>
        <end position="1464"/>
    </location>
</feature>
<dbReference type="GO" id="GO:1990254">
    <property type="term" value="F:keratin filament binding"/>
    <property type="evidence" value="ECO:0007669"/>
    <property type="project" value="TreeGrafter"/>
</dbReference>
<dbReference type="SUPFAM" id="SSF56024">
    <property type="entry name" value="Phospholipase D/nuclease"/>
    <property type="match status" value="1"/>
</dbReference>
<dbReference type="GO" id="GO:0030335">
    <property type="term" value="P:positive regulation of cell migration"/>
    <property type="evidence" value="ECO:0007669"/>
    <property type="project" value="TreeGrafter"/>
</dbReference>
<reference evidence="8" key="2">
    <citation type="submission" date="2025-04" db="UniProtKB">
        <authorList>
            <consortium name="RefSeq"/>
        </authorList>
    </citation>
    <scope>IDENTIFICATION</scope>
</reference>
<feature type="compositionally biased region" description="Basic and acidic residues" evidence="4">
    <location>
        <begin position="1534"/>
        <end position="1549"/>
    </location>
</feature>
<feature type="compositionally biased region" description="Low complexity" evidence="4">
    <location>
        <begin position="1380"/>
        <end position="1389"/>
    </location>
</feature>
<evidence type="ECO:0000313" key="7">
    <source>
        <dbReference type="Proteomes" id="UP000695023"/>
    </source>
</evidence>
<evidence type="ECO:0000259" key="5">
    <source>
        <dbReference type="Pfam" id="PF07894"/>
    </source>
</evidence>
<feature type="compositionally biased region" description="Basic and acidic residues" evidence="4">
    <location>
        <begin position="1393"/>
        <end position="1415"/>
    </location>
</feature>
<dbReference type="STRING" id="303518.ENSPNYP00000016117"/>
<protein>
    <submittedName>
        <fullName evidence="6 8">Protein FAM83H-like</fullName>
    </submittedName>
</protein>